<accession>A0A1C7N7H9</accession>
<evidence type="ECO:0000313" key="1">
    <source>
        <dbReference type="EMBL" id="OBZ85095.1"/>
    </source>
</evidence>
<reference evidence="1 2" key="1">
    <citation type="submission" date="2016-03" db="EMBL/GenBank/DDBJ databases">
        <title>Choanephora cucurbitarum.</title>
        <authorList>
            <person name="Min B."/>
            <person name="Park H."/>
            <person name="Park J.-H."/>
            <person name="Shin H.-D."/>
            <person name="Choi I.-G."/>
        </authorList>
    </citation>
    <scope>NUCLEOTIDE SEQUENCE [LARGE SCALE GENOMIC DNA]</scope>
    <source>
        <strain evidence="1 2">KUS-F28377</strain>
    </source>
</reference>
<dbReference type="Proteomes" id="UP000093000">
    <property type="component" value="Unassembled WGS sequence"/>
</dbReference>
<dbReference type="InParanoid" id="A0A1C7N7H9"/>
<comment type="caution">
    <text evidence="1">The sequence shown here is derived from an EMBL/GenBank/DDBJ whole genome shotgun (WGS) entry which is preliminary data.</text>
</comment>
<keyword evidence="2" id="KW-1185">Reference proteome</keyword>
<proteinExistence type="predicted"/>
<dbReference type="AlphaFoldDB" id="A0A1C7N7H9"/>
<protein>
    <submittedName>
        <fullName evidence="1">Uncharacterized protein</fullName>
    </submittedName>
</protein>
<evidence type="ECO:0000313" key="2">
    <source>
        <dbReference type="Proteomes" id="UP000093000"/>
    </source>
</evidence>
<gene>
    <name evidence="1" type="ORF">A0J61_06853</name>
</gene>
<sequence length="184" mass="21009">MLTFIVLLSNCKGNVAFEESKEIVYNEYYSPETCKEYGGMAECYGDLLYLRSRVNYLDDTIRVFRKRSSLSTDEISLVTSTVENLQYHAQSTHAKCCDLALGYQKFIDDDSSDEEGVSQNDKDRLKPITKELLAMNRQLITRIGPGSRFASKCNEWQYLVDGLTALQDDLGAISYQCLKKRIIH</sequence>
<name>A0A1C7N7H9_9FUNG</name>
<dbReference type="EMBL" id="LUGH01000434">
    <property type="protein sequence ID" value="OBZ85095.1"/>
    <property type="molecule type" value="Genomic_DNA"/>
</dbReference>
<organism evidence="1 2">
    <name type="scientific">Choanephora cucurbitarum</name>
    <dbReference type="NCBI Taxonomy" id="101091"/>
    <lineage>
        <taxon>Eukaryota</taxon>
        <taxon>Fungi</taxon>
        <taxon>Fungi incertae sedis</taxon>
        <taxon>Mucoromycota</taxon>
        <taxon>Mucoromycotina</taxon>
        <taxon>Mucoromycetes</taxon>
        <taxon>Mucorales</taxon>
        <taxon>Mucorineae</taxon>
        <taxon>Choanephoraceae</taxon>
        <taxon>Choanephoroideae</taxon>
        <taxon>Choanephora</taxon>
    </lineage>
</organism>